<name>A0A382K3S6_9ZZZZ</name>
<dbReference type="PANTHER" id="PTHR40050">
    <property type="entry name" value="INNER SPORE COAT PROTEIN H"/>
    <property type="match status" value="1"/>
</dbReference>
<proteinExistence type="predicted"/>
<evidence type="ECO:0000256" key="1">
    <source>
        <dbReference type="SAM" id="MobiDB-lite"/>
    </source>
</evidence>
<accession>A0A382K3S6</accession>
<reference evidence="2" key="1">
    <citation type="submission" date="2018-05" db="EMBL/GenBank/DDBJ databases">
        <authorList>
            <person name="Lanie J.A."/>
            <person name="Ng W.-L."/>
            <person name="Kazmierczak K.M."/>
            <person name="Andrzejewski T.M."/>
            <person name="Davidsen T.M."/>
            <person name="Wayne K.J."/>
            <person name="Tettelin H."/>
            <person name="Glass J.I."/>
            <person name="Rusch D."/>
            <person name="Podicherti R."/>
            <person name="Tsui H.-C.T."/>
            <person name="Winkler M.E."/>
        </authorList>
    </citation>
    <scope>NUCLEOTIDE SEQUENCE</scope>
</reference>
<feature type="region of interest" description="Disordered" evidence="1">
    <location>
        <begin position="257"/>
        <end position="283"/>
    </location>
</feature>
<protein>
    <submittedName>
        <fullName evidence="2">Uncharacterized protein</fullName>
    </submittedName>
</protein>
<dbReference type="EMBL" id="UINC01078433">
    <property type="protein sequence ID" value="SVC19504.1"/>
    <property type="molecule type" value="Genomic_DNA"/>
</dbReference>
<sequence length="283" mass="32326">VVVEQVNGPFLKERFGTDKGLLLKPERSLSMPYLGEAFAEYERVYVPKSDAKPRLVKRLVEFTRLVSQAEDAAFATEIGGFVHLGQLARFTAAHTVLSHLDSFLLRGHNYYLYLPKADGRFAFLPWDVNSTFASHRSAGSPEQQFDLSVKQPFAKGQRLLERLMKLKSFRESYGAELKKLVGTHFSREAIGRDMAELRKAVEPTVREDEYSDHREFLNNFEIPKDFTSSESGGGFRVVRKPLLREFVAKRHESIAAQWAGEREGYTPGSRRRPSGRGERRERL</sequence>
<feature type="non-terminal residue" evidence="2">
    <location>
        <position position="1"/>
    </location>
</feature>
<organism evidence="2">
    <name type="scientific">marine metagenome</name>
    <dbReference type="NCBI Taxonomy" id="408172"/>
    <lineage>
        <taxon>unclassified sequences</taxon>
        <taxon>metagenomes</taxon>
        <taxon>ecological metagenomes</taxon>
    </lineage>
</organism>
<dbReference type="Pfam" id="PF08757">
    <property type="entry name" value="CotH"/>
    <property type="match status" value="1"/>
</dbReference>
<evidence type="ECO:0000313" key="2">
    <source>
        <dbReference type="EMBL" id="SVC19504.1"/>
    </source>
</evidence>
<dbReference type="InterPro" id="IPR014867">
    <property type="entry name" value="Spore_coat_CotH_CotH2/3/7"/>
</dbReference>
<gene>
    <name evidence="2" type="ORF">METZ01_LOCUS272358</name>
</gene>
<dbReference type="PANTHER" id="PTHR40050:SF1">
    <property type="entry name" value="INNER SPORE COAT PROTEIN H"/>
    <property type="match status" value="1"/>
</dbReference>
<dbReference type="AlphaFoldDB" id="A0A382K3S6"/>